<dbReference type="PANTHER" id="PTHR42788">
    <property type="entry name" value="TAURINE IMPORT ATP-BINDING PROTEIN-RELATED"/>
    <property type="match status" value="1"/>
</dbReference>
<dbReference type="GO" id="GO:0016887">
    <property type="term" value="F:ATP hydrolysis activity"/>
    <property type="evidence" value="ECO:0007669"/>
    <property type="project" value="InterPro"/>
</dbReference>
<dbReference type="EMBL" id="CP046457">
    <property type="protein sequence ID" value="QGT98648.1"/>
    <property type="molecule type" value="Genomic_DNA"/>
</dbReference>
<organism evidence="6 7">
    <name type="scientific">Candidatus Syntrophocurvum alkaliphilum</name>
    <dbReference type="NCBI Taxonomy" id="2293317"/>
    <lineage>
        <taxon>Bacteria</taxon>
        <taxon>Bacillati</taxon>
        <taxon>Bacillota</taxon>
        <taxon>Clostridia</taxon>
        <taxon>Eubacteriales</taxon>
        <taxon>Syntrophomonadaceae</taxon>
        <taxon>Candidatus Syntrophocurvum</taxon>
    </lineage>
</organism>
<evidence type="ECO:0000256" key="1">
    <source>
        <dbReference type="ARBA" id="ARBA00022448"/>
    </source>
</evidence>
<name>A0A6I6DDF7_9FIRM</name>
<evidence type="ECO:0000313" key="7">
    <source>
        <dbReference type="Proteomes" id="UP000426444"/>
    </source>
</evidence>
<dbReference type="InterPro" id="IPR017871">
    <property type="entry name" value="ABC_transporter-like_CS"/>
</dbReference>
<keyword evidence="1" id="KW-0813">Transport</keyword>
<keyword evidence="7" id="KW-1185">Reference proteome</keyword>
<dbReference type="PROSITE" id="PS50893">
    <property type="entry name" value="ABC_TRANSPORTER_2"/>
    <property type="match status" value="1"/>
</dbReference>
<dbReference type="SUPFAM" id="SSF52540">
    <property type="entry name" value="P-loop containing nucleoside triphosphate hydrolases"/>
    <property type="match status" value="1"/>
</dbReference>
<dbReference type="InterPro" id="IPR003439">
    <property type="entry name" value="ABC_transporter-like_ATP-bd"/>
</dbReference>
<keyword evidence="3" id="KW-0067">ATP-binding</keyword>
<evidence type="ECO:0000256" key="2">
    <source>
        <dbReference type="ARBA" id="ARBA00022741"/>
    </source>
</evidence>
<dbReference type="PROSITE" id="PS00211">
    <property type="entry name" value="ABC_TRANSPORTER_1"/>
    <property type="match status" value="1"/>
</dbReference>
<dbReference type="Gene3D" id="3.40.50.300">
    <property type="entry name" value="P-loop containing nucleotide triphosphate hydrolases"/>
    <property type="match status" value="1"/>
</dbReference>
<dbReference type="CDD" id="cd03293">
    <property type="entry name" value="ABC_NrtD_SsuB_transporters"/>
    <property type="match status" value="1"/>
</dbReference>
<dbReference type="Pfam" id="PF00005">
    <property type="entry name" value="ABC_tran"/>
    <property type="match status" value="1"/>
</dbReference>
<protein>
    <recommendedName>
        <fullName evidence="4">ABC-type quaternary amine transporter</fullName>
        <ecNumber evidence="4">7.6.2.9</ecNumber>
    </recommendedName>
</protein>
<dbReference type="SMART" id="SM00382">
    <property type="entry name" value="AAA"/>
    <property type="match status" value="1"/>
</dbReference>
<feature type="domain" description="ABC transporter" evidence="5">
    <location>
        <begin position="5"/>
        <end position="237"/>
    </location>
</feature>
<gene>
    <name evidence="6" type="ORF">SYNTR_0055</name>
</gene>
<dbReference type="GO" id="GO:0015418">
    <property type="term" value="F:ABC-type quaternary ammonium compound transporting activity"/>
    <property type="evidence" value="ECO:0007669"/>
    <property type="project" value="UniProtKB-EC"/>
</dbReference>
<evidence type="ECO:0000313" key="6">
    <source>
        <dbReference type="EMBL" id="QGT98648.1"/>
    </source>
</evidence>
<dbReference type="FunFam" id="3.40.50.300:FF:000425">
    <property type="entry name" value="Probable ABC transporter, ATP-binding subunit"/>
    <property type="match status" value="1"/>
</dbReference>
<dbReference type="InterPro" id="IPR027417">
    <property type="entry name" value="P-loop_NTPase"/>
</dbReference>
<sequence length="260" mass="29419">MKTVLQIKEVIKRYITEKKQIIHALDNINLEINHNDFVCLLGPSGCGKSTLLRMVAGLESITGGEIVYQGRKIQKTNRDIGMVFQEYSLFPWRSVMENVTVGLEFAGIKKAERQQIGENYLDLVGLSDFSNSYPYELSGGMQQRVAIARSLATDPDLLLMDEPFGALDAHTRILLQQELLNIWEKNKKTIIFVTHSVDEAVYLADKIVVMTHGPGKIKDIINVDMTRPRNRANPRYAQLTANLLDMLNYKAPQQDKVVNL</sequence>
<dbReference type="OrthoDB" id="9801958at2"/>
<dbReference type="InterPro" id="IPR003593">
    <property type="entry name" value="AAA+_ATPase"/>
</dbReference>
<dbReference type="PANTHER" id="PTHR42788:SF13">
    <property type="entry name" value="ALIPHATIC SULFONATES IMPORT ATP-BINDING PROTEIN SSUB"/>
    <property type="match status" value="1"/>
</dbReference>
<evidence type="ECO:0000259" key="5">
    <source>
        <dbReference type="PROSITE" id="PS50893"/>
    </source>
</evidence>
<dbReference type="EC" id="7.6.2.9" evidence="4"/>
<accession>A0A6I6DDF7</accession>
<dbReference type="GO" id="GO:0005524">
    <property type="term" value="F:ATP binding"/>
    <property type="evidence" value="ECO:0007669"/>
    <property type="project" value="UniProtKB-KW"/>
</dbReference>
<evidence type="ECO:0000256" key="4">
    <source>
        <dbReference type="ARBA" id="ARBA00066388"/>
    </source>
</evidence>
<dbReference type="KEGG" id="salq:SYNTR_0055"/>
<keyword evidence="2" id="KW-0547">Nucleotide-binding</keyword>
<dbReference type="RefSeq" id="WP_156202620.1">
    <property type="nucleotide sequence ID" value="NZ_CP046457.1"/>
</dbReference>
<dbReference type="AlphaFoldDB" id="A0A6I6DDF7"/>
<reference evidence="7" key="1">
    <citation type="journal article" date="2019" name="Microbiology">
        <title>Complete Genome Sequence of an Uncultured Bacterium of the Candidate Phylum Bipolaricaulota.</title>
        <authorList>
            <person name="Kadnikov V.V."/>
            <person name="Mardanov A.V."/>
            <person name="Beletsky A.V."/>
            <person name="Frank Y.A."/>
            <person name="Karnachuk O.V."/>
            <person name="Ravin N.V."/>
        </authorList>
    </citation>
    <scope>NUCLEOTIDE SEQUENCE [LARGE SCALE GENOMIC DNA]</scope>
</reference>
<dbReference type="InterPro" id="IPR050166">
    <property type="entry name" value="ABC_transporter_ATP-bind"/>
</dbReference>
<proteinExistence type="predicted"/>
<dbReference type="Proteomes" id="UP000426444">
    <property type="component" value="Chromosome"/>
</dbReference>
<evidence type="ECO:0000256" key="3">
    <source>
        <dbReference type="ARBA" id="ARBA00022840"/>
    </source>
</evidence>